<keyword evidence="2" id="KW-1185">Reference proteome</keyword>
<evidence type="ECO:0000313" key="1">
    <source>
        <dbReference type="EMBL" id="KRZ61369.1"/>
    </source>
</evidence>
<gene>
    <name evidence="1" type="ORF">T02_6722</name>
</gene>
<dbReference type="Proteomes" id="UP000054721">
    <property type="component" value="Unassembled WGS sequence"/>
</dbReference>
<proteinExistence type="predicted"/>
<protein>
    <submittedName>
        <fullName evidence="1">Uncharacterized protein</fullName>
    </submittedName>
</protein>
<name>A0A0V1LPB9_9BILA</name>
<evidence type="ECO:0000313" key="2">
    <source>
        <dbReference type="Proteomes" id="UP000054721"/>
    </source>
</evidence>
<dbReference type="OrthoDB" id="1101576at2759"/>
<reference evidence="1 2" key="1">
    <citation type="submission" date="2015-05" db="EMBL/GenBank/DDBJ databases">
        <title>Evolution of Trichinella species and genotypes.</title>
        <authorList>
            <person name="Korhonen P.K."/>
            <person name="Edoardo P."/>
            <person name="Giuseppe L.R."/>
            <person name="Gasser R.B."/>
        </authorList>
    </citation>
    <scope>NUCLEOTIDE SEQUENCE [LARGE SCALE GENOMIC DNA]</scope>
    <source>
        <strain evidence="1">ISS10</strain>
    </source>
</reference>
<organism evidence="1 2">
    <name type="scientific">Trichinella nativa</name>
    <dbReference type="NCBI Taxonomy" id="6335"/>
    <lineage>
        <taxon>Eukaryota</taxon>
        <taxon>Metazoa</taxon>
        <taxon>Ecdysozoa</taxon>
        <taxon>Nematoda</taxon>
        <taxon>Enoplea</taxon>
        <taxon>Dorylaimia</taxon>
        <taxon>Trichinellida</taxon>
        <taxon>Trichinellidae</taxon>
        <taxon>Trichinella</taxon>
    </lineage>
</organism>
<accession>A0A0V1LPB9</accession>
<dbReference type="EMBL" id="JYDW01000019">
    <property type="protein sequence ID" value="KRZ61369.1"/>
    <property type="molecule type" value="Genomic_DNA"/>
</dbReference>
<sequence>MSFLHSEVRWLSRGKVLTRLVELREEVQYFWRDKVITRKYIFEVKRIKLILTTDGRSWHIFDIGNFYRRKRSDTRWGFNLYDSCTSGISDVVDTGISTKADEELIDLSEDSSLKMSFDRKRLMQFWL</sequence>
<comment type="caution">
    <text evidence="1">The sequence shown here is derived from an EMBL/GenBank/DDBJ whole genome shotgun (WGS) entry which is preliminary data.</text>
</comment>
<dbReference type="AlphaFoldDB" id="A0A0V1LPB9"/>